<keyword evidence="3" id="KW-1185">Reference proteome</keyword>
<dbReference type="RefSeq" id="WP_126572184.1">
    <property type="nucleotide sequence ID" value="NZ_RXZH01000001.1"/>
</dbReference>
<dbReference type="EMBL" id="RXZH01000001">
    <property type="protein sequence ID" value="RTZ17428.1"/>
    <property type="molecule type" value="Genomic_DNA"/>
</dbReference>
<dbReference type="GO" id="GO:0016740">
    <property type="term" value="F:transferase activity"/>
    <property type="evidence" value="ECO:0007669"/>
    <property type="project" value="UniProtKB-KW"/>
</dbReference>
<protein>
    <submittedName>
        <fullName evidence="2">Glycosyltransferase</fullName>
    </submittedName>
</protein>
<dbReference type="InterPro" id="IPR050834">
    <property type="entry name" value="Glycosyltransf_2"/>
</dbReference>
<accession>A0A3S0PQP1</accession>
<dbReference type="SUPFAM" id="SSF53448">
    <property type="entry name" value="Nucleotide-diphospho-sugar transferases"/>
    <property type="match status" value="1"/>
</dbReference>
<evidence type="ECO:0000259" key="1">
    <source>
        <dbReference type="Pfam" id="PF00535"/>
    </source>
</evidence>
<comment type="caution">
    <text evidence="2">The sequence shown here is derived from an EMBL/GenBank/DDBJ whole genome shotgun (WGS) entry which is preliminary data.</text>
</comment>
<keyword evidence="2" id="KW-0808">Transferase</keyword>
<evidence type="ECO:0000313" key="2">
    <source>
        <dbReference type="EMBL" id="RTZ17428.1"/>
    </source>
</evidence>
<gene>
    <name evidence="2" type="ORF">EJ063_01205</name>
</gene>
<proteinExistence type="predicted"/>
<dbReference type="PANTHER" id="PTHR43685">
    <property type="entry name" value="GLYCOSYLTRANSFERASE"/>
    <property type="match status" value="1"/>
</dbReference>
<feature type="domain" description="Glycosyltransferase 2-like" evidence="1">
    <location>
        <begin position="10"/>
        <end position="117"/>
    </location>
</feature>
<dbReference type="Gene3D" id="3.90.550.10">
    <property type="entry name" value="Spore Coat Polysaccharide Biosynthesis Protein SpsA, Chain A"/>
    <property type="match status" value="1"/>
</dbReference>
<dbReference type="OrthoDB" id="9802649at2"/>
<organism evidence="2 3">
    <name type="scientific">Vibrio aquaticus</name>
    <dbReference type="NCBI Taxonomy" id="2496559"/>
    <lineage>
        <taxon>Bacteria</taxon>
        <taxon>Pseudomonadati</taxon>
        <taxon>Pseudomonadota</taxon>
        <taxon>Gammaproteobacteria</taxon>
        <taxon>Vibrionales</taxon>
        <taxon>Vibrionaceae</taxon>
        <taxon>Vibrio</taxon>
    </lineage>
</organism>
<dbReference type="PANTHER" id="PTHR43685:SF2">
    <property type="entry name" value="GLYCOSYLTRANSFERASE 2-LIKE DOMAIN-CONTAINING PROTEIN"/>
    <property type="match status" value="1"/>
</dbReference>
<dbReference type="InterPro" id="IPR029044">
    <property type="entry name" value="Nucleotide-diphossugar_trans"/>
</dbReference>
<sequence length="289" mass="33163">MKNDRYPLVTVYITTYNRKALLKRAVESVLNQTYEKIEIIIADDGSSDGTHQYLKEMSSLGVFKTTVNNSGTSKGACFGRNNAIKLAKGEFITGLDDDDYFEPWRIEKFVELWLKLNSNDQINEVAGLFDSVVELREDGNYKYYESTSVDHATLRASNKIGNQVFTKKEYFLGINGFDEKMPALQDWDTWIRLSKKYGSFINCNTQSYIIDQVHGEVRISEKKSKKIRDAFARLSSKLKPMSYNEKISHLDAMYSYKQLNAYFPDIVTLLLFGKARRVAQVLKRKLVGA</sequence>
<name>A0A3S0PQP1_9VIBR</name>
<dbReference type="CDD" id="cd00761">
    <property type="entry name" value="Glyco_tranf_GTA_type"/>
    <property type="match status" value="1"/>
</dbReference>
<evidence type="ECO:0000313" key="3">
    <source>
        <dbReference type="Proteomes" id="UP000268973"/>
    </source>
</evidence>
<dbReference type="InterPro" id="IPR001173">
    <property type="entry name" value="Glyco_trans_2-like"/>
</dbReference>
<dbReference type="AlphaFoldDB" id="A0A3S0PQP1"/>
<dbReference type="Pfam" id="PF00535">
    <property type="entry name" value="Glycos_transf_2"/>
    <property type="match status" value="1"/>
</dbReference>
<reference evidence="2 3" key="1">
    <citation type="submission" date="2018-12" db="EMBL/GenBank/DDBJ databases">
        <title>Vibrio sp. isolated from China Sea.</title>
        <authorList>
            <person name="Li Y."/>
        </authorList>
    </citation>
    <scope>NUCLEOTIDE SEQUENCE [LARGE SCALE GENOMIC DNA]</scope>
    <source>
        <strain evidence="2 3">BEI207</strain>
    </source>
</reference>
<dbReference type="Proteomes" id="UP000268973">
    <property type="component" value="Unassembled WGS sequence"/>
</dbReference>